<dbReference type="InterPro" id="IPR017900">
    <property type="entry name" value="4Fe4S_Fe_S_CS"/>
</dbReference>
<organism evidence="5 6">
    <name type="scientific">candidate division WOR-3 bacterium RBG_13_43_14</name>
    <dbReference type="NCBI Taxonomy" id="1802590"/>
    <lineage>
        <taxon>Bacteria</taxon>
        <taxon>Bacteria division WOR-3</taxon>
    </lineage>
</organism>
<dbReference type="PANTHER" id="PTHR40447:SF1">
    <property type="entry name" value="ANAEROBIC SULFITE REDUCTASE SUBUNIT A"/>
    <property type="match status" value="1"/>
</dbReference>
<evidence type="ECO:0000256" key="1">
    <source>
        <dbReference type="ARBA" id="ARBA00022723"/>
    </source>
</evidence>
<dbReference type="InterPro" id="IPR017896">
    <property type="entry name" value="4Fe4S_Fe-S-bd"/>
</dbReference>
<feature type="domain" description="4Fe-4S ferredoxin-type" evidence="4">
    <location>
        <begin position="223"/>
        <end position="254"/>
    </location>
</feature>
<reference evidence="5 6" key="1">
    <citation type="journal article" date="2016" name="Nat. Commun.">
        <title>Thousands of microbial genomes shed light on interconnected biogeochemical processes in an aquifer system.</title>
        <authorList>
            <person name="Anantharaman K."/>
            <person name="Brown C.T."/>
            <person name="Hug L.A."/>
            <person name="Sharon I."/>
            <person name="Castelle C.J."/>
            <person name="Probst A.J."/>
            <person name="Thomas B.C."/>
            <person name="Singh A."/>
            <person name="Wilkins M.J."/>
            <person name="Karaoz U."/>
            <person name="Brodie E.L."/>
            <person name="Williams K.H."/>
            <person name="Hubbard S.S."/>
            <person name="Banfield J.F."/>
        </authorList>
    </citation>
    <scope>NUCLEOTIDE SEQUENCE [LARGE SCALE GENOMIC DNA]</scope>
</reference>
<proteinExistence type="predicted"/>
<dbReference type="SUPFAM" id="SSF46548">
    <property type="entry name" value="alpha-helical ferredoxin"/>
    <property type="match status" value="1"/>
</dbReference>
<accession>A0A1F4UDV9</accession>
<name>A0A1F4UDV9_UNCW3</name>
<evidence type="ECO:0000256" key="2">
    <source>
        <dbReference type="ARBA" id="ARBA00023004"/>
    </source>
</evidence>
<sequence length="334" mass="38957">MKTYLIFLDKISIFVTELAKEGSLYYSKLENGKTHFVAHHENISIEPEFSKIRTPENMKHFFFRSRDLVARFPKDKSPAVSKQFLVGLKNCDLRGIDVYDRVCLKWQPLDPLYKARRDNTVIISADCPEPEECCFCNLVGLNPYPDAISDINITRLERHYLFETLSKKGEVIIEQFKDLFIEAGKEDLKERDKIRKNAVKALEKFNARSLPDNISERVEKADKKAKHAARKDCVECHGCLHACPTCYCFLLSDYRKGKETERIRTWDACYYAAYARVGGGANPRSKFDDRFWNRFVCKFDYFMQYEDIYACSGCGRCWRGCSGKIDIREILWKL</sequence>
<evidence type="ECO:0000259" key="4">
    <source>
        <dbReference type="PROSITE" id="PS51379"/>
    </source>
</evidence>
<dbReference type="PROSITE" id="PS00198">
    <property type="entry name" value="4FE4S_FER_1"/>
    <property type="match status" value="1"/>
</dbReference>
<dbReference type="PANTHER" id="PTHR40447">
    <property type="entry name" value="ANAEROBIC SULFITE REDUCTASE SUBUNIT A"/>
    <property type="match status" value="1"/>
</dbReference>
<dbReference type="GO" id="GO:0046872">
    <property type="term" value="F:metal ion binding"/>
    <property type="evidence" value="ECO:0007669"/>
    <property type="project" value="UniProtKB-KW"/>
</dbReference>
<keyword evidence="1" id="KW-0479">Metal-binding</keyword>
<dbReference type="AlphaFoldDB" id="A0A1F4UDV9"/>
<dbReference type="GO" id="GO:0051536">
    <property type="term" value="F:iron-sulfur cluster binding"/>
    <property type="evidence" value="ECO:0007669"/>
    <property type="project" value="UniProtKB-KW"/>
</dbReference>
<dbReference type="Pfam" id="PF17179">
    <property type="entry name" value="Fer4_22"/>
    <property type="match status" value="1"/>
</dbReference>
<gene>
    <name evidence="5" type="ORF">A2Y85_03555</name>
</gene>
<evidence type="ECO:0000313" key="5">
    <source>
        <dbReference type="EMBL" id="OGC43116.1"/>
    </source>
</evidence>
<keyword evidence="2" id="KW-0408">Iron</keyword>
<dbReference type="Proteomes" id="UP000177025">
    <property type="component" value="Unassembled WGS sequence"/>
</dbReference>
<evidence type="ECO:0000256" key="3">
    <source>
        <dbReference type="ARBA" id="ARBA00023014"/>
    </source>
</evidence>
<dbReference type="PROSITE" id="PS51379">
    <property type="entry name" value="4FE4S_FER_2"/>
    <property type="match status" value="1"/>
</dbReference>
<evidence type="ECO:0000313" key="6">
    <source>
        <dbReference type="Proteomes" id="UP000177025"/>
    </source>
</evidence>
<dbReference type="EMBL" id="MEUM01000036">
    <property type="protein sequence ID" value="OGC43116.1"/>
    <property type="molecule type" value="Genomic_DNA"/>
</dbReference>
<comment type="caution">
    <text evidence="5">The sequence shown here is derived from an EMBL/GenBank/DDBJ whole genome shotgun (WGS) entry which is preliminary data.</text>
</comment>
<protein>
    <recommendedName>
        <fullName evidence="4">4Fe-4S ferredoxin-type domain-containing protein</fullName>
    </recommendedName>
</protein>
<keyword evidence="3" id="KW-0411">Iron-sulfur</keyword>